<reference evidence="2" key="1">
    <citation type="submission" date="2022-04" db="EMBL/GenBank/DDBJ databases">
        <title>Complete genome sequence of a cyanobacterium, Nostoc sp. SO-36, isolated in Antarctica.</title>
        <authorList>
            <person name="Kanesaki Y."/>
            <person name="Effendi D."/>
            <person name="Sakamoto T."/>
            <person name="Ohtani S."/>
            <person name="Awai K."/>
        </authorList>
    </citation>
    <scope>NUCLEOTIDE SEQUENCE</scope>
    <source>
        <strain evidence="2">SO-36</strain>
    </source>
</reference>
<feature type="region of interest" description="Disordered" evidence="1">
    <location>
        <begin position="1"/>
        <end position="28"/>
    </location>
</feature>
<accession>A0ABN6Q8M5</accession>
<dbReference type="Proteomes" id="UP001055453">
    <property type="component" value="Chromosome"/>
</dbReference>
<protein>
    <submittedName>
        <fullName evidence="2">Uncharacterized protein</fullName>
    </submittedName>
</protein>
<evidence type="ECO:0000313" key="3">
    <source>
        <dbReference type="Proteomes" id="UP001055453"/>
    </source>
</evidence>
<dbReference type="EMBL" id="AP025732">
    <property type="protein sequence ID" value="BDI19164.1"/>
    <property type="molecule type" value="Genomic_DNA"/>
</dbReference>
<proteinExistence type="predicted"/>
<sequence length="69" mass="7742">MKKQGSMEQGVGEKTTHKGCSSQPSQNWSKGAFAHKGQGLYLFPCPLPLINFGFWIEKGAKDWVLRRFA</sequence>
<gene>
    <name evidence="2" type="ORF">ANSO36C_49660</name>
</gene>
<name>A0ABN6Q8M5_NOSCO</name>
<evidence type="ECO:0000313" key="2">
    <source>
        <dbReference type="EMBL" id="BDI19164.1"/>
    </source>
</evidence>
<keyword evidence="3" id="KW-1185">Reference proteome</keyword>
<organism evidence="2 3">
    <name type="scientific">Nostoc cf. commune SO-36</name>
    <dbReference type="NCBI Taxonomy" id="449208"/>
    <lineage>
        <taxon>Bacteria</taxon>
        <taxon>Bacillati</taxon>
        <taxon>Cyanobacteriota</taxon>
        <taxon>Cyanophyceae</taxon>
        <taxon>Nostocales</taxon>
        <taxon>Nostocaceae</taxon>
        <taxon>Nostoc</taxon>
    </lineage>
</organism>
<feature type="compositionally biased region" description="Polar residues" evidence="1">
    <location>
        <begin position="18"/>
        <end position="28"/>
    </location>
</feature>
<evidence type="ECO:0000256" key="1">
    <source>
        <dbReference type="SAM" id="MobiDB-lite"/>
    </source>
</evidence>